<dbReference type="RefSeq" id="WP_058422776.1">
    <property type="nucleotide sequence ID" value="NZ_LKEF01000096.1"/>
</dbReference>
<gene>
    <name evidence="1" type="ORF">AO063_11160</name>
</gene>
<evidence type="ECO:0000313" key="1">
    <source>
        <dbReference type="EMBL" id="KTB54571.1"/>
    </source>
</evidence>
<dbReference type="AlphaFoldDB" id="A0A0W0H186"/>
<dbReference type="Proteomes" id="UP000054197">
    <property type="component" value="Unassembled WGS sequence"/>
</dbReference>
<proteinExistence type="predicted"/>
<accession>A0A0W0H186</accession>
<comment type="caution">
    <text evidence="1">The sequence shown here is derived from an EMBL/GenBank/DDBJ whole genome shotgun (WGS) entry which is preliminary data.</text>
</comment>
<name>A0A0W0H186_PSEFL</name>
<sequence length="133" mass="14989">MFKEYELFLHSCGSEDYWSDEGIDVAGAQVSEFTASDWYELESAIGVKPDVWLGRCAESLTDCNDVHALQILLRLLEAKEESVVIHAFESIDALFLAGYIRNVSPVITALNERVDAYTRTLELMVATLIRKLK</sequence>
<reference evidence="1 2" key="1">
    <citation type="submission" date="2015-09" db="EMBL/GenBank/DDBJ databases">
        <title>Genome sequence of ICMP 11288.</title>
        <authorList>
            <person name="Visnovsky S."/>
            <person name="Lu A."/>
            <person name="Panda P."/>
            <person name="Pitman A."/>
        </authorList>
    </citation>
    <scope>NUCLEOTIDE SEQUENCE [LARGE SCALE GENOMIC DNA]</scope>
    <source>
        <strain evidence="1 2">ICMP 11288</strain>
    </source>
</reference>
<dbReference type="EMBL" id="LKEF01000096">
    <property type="protein sequence ID" value="KTB54571.1"/>
    <property type="molecule type" value="Genomic_DNA"/>
</dbReference>
<evidence type="ECO:0000313" key="2">
    <source>
        <dbReference type="Proteomes" id="UP000054197"/>
    </source>
</evidence>
<protein>
    <submittedName>
        <fullName evidence="1">Uncharacterized protein</fullName>
    </submittedName>
</protein>
<organism evidence="1 2">
    <name type="scientific">Pseudomonas fluorescens ICMP 11288</name>
    <dbReference type="NCBI Taxonomy" id="1198309"/>
    <lineage>
        <taxon>Bacteria</taxon>
        <taxon>Pseudomonadati</taxon>
        <taxon>Pseudomonadota</taxon>
        <taxon>Gammaproteobacteria</taxon>
        <taxon>Pseudomonadales</taxon>
        <taxon>Pseudomonadaceae</taxon>
        <taxon>Pseudomonas</taxon>
    </lineage>
</organism>